<evidence type="ECO:0000313" key="1">
    <source>
        <dbReference type="EMBL" id="BCS96413.1"/>
    </source>
</evidence>
<gene>
    <name evidence="1" type="ORF">DSLASN_20450</name>
</gene>
<name>A0ABM7PH66_9BACT</name>
<keyword evidence="2" id="KW-1185">Reference proteome</keyword>
<organism evidence="1 2">
    <name type="scientific">Desulfoluna limicola</name>
    <dbReference type="NCBI Taxonomy" id="2810562"/>
    <lineage>
        <taxon>Bacteria</taxon>
        <taxon>Pseudomonadati</taxon>
        <taxon>Thermodesulfobacteriota</taxon>
        <taxon>Desulfobacteria</taxon>
        <taxon>Desulfobacterales</taxon>
        <taxon>Desulfolunaceae</taxon>
        <taxon>Desulfoluna</taxon>
    </lineage>
</organism>
<protein>
    <submittedName>
        <fullName evidence="1">Uncharacterized protein</fullName>
    </submittedName>
</protein>
<dbReference type="Proteomes" id="UP001320148">
    <property type="component" value="Chromosome"/>
</dbReference>
<accession>A0ABM7PH66</accession>
<reference evidence="1 2" key="1">
    <citation type="submission" date="2021-02" db="EMBL/GenBank/DDBJ databases">
        <title>Complete genome of Desulfoluna sp. strain ASN36.</title>
        <authorList>
            <person name="Takahashi A."/>
            <person name="Kojima H."/>
            <person name="Fukui M."/>
        </authorList>
    </citation>
    <scope>NUCLEOTIDE SEQUENCE [LARGE SCALE GENOMIC DNA]</scope>
    <source>
        <strain evidence="1 2">ASN36</strain>
    </source>
</reference>
<evidence type="ECO:0000313" key="2">
    <source>
        <dbReference type="Proteomes" id="UP001320148"/>
    </source>
</evidence>
<proteinExistence type="predicted"/>
<dbReference type="EMBL" id="AP024488">
    <property type="protein sequence ID" value="BCS96413.1"/>
    <property type="molecule type" value="Genomic_DNA"/>
</dbReference>
<sequence>MQKGRVHDEHAPFLLGNVSVAGEKPKVWTGGAMLSFMIEYRDALGASVNFDLKNLAMGRLS</sequence>